<proteinExistence type="predicted"/>
<dbReference type="AlphaFoldDB" id="A0A1I3JKR3"/>
<dbReference type="STRING" id="1114924.SAMN05216258_10836"/>
<keyword evidence="3" id="KW-1185">Reference proteome</keyword>
<organism evidence="2 3">
    <name type="scientific">Albimonas pacifica</name>
    <dbReference type="NCBI Taxonomy" id="1114924"/>
    <lineage>
        <taxon>Bacteria</taxon>
        <taxon>Pseudomonadati</taxon>
        <taxon>Pseudomonadota</taxon>
        <taxon>Alphaproteobacteria</taxon>
        <taxon>Rhodobacterales</taxon>
        <taxon>Paracoccaceae</taxon>
        <taxon>Albimonas</taxon>
    </lineage>
</organism>
<accession>A0A1I3JKR3</accession>
<feature type="compositionally biased region" description="Low complexity" evidence="1">
    <location>
        <begin position="74"/>
        <end position="86"/>
    </location>
</feature>
<gene>
    <name evidence="2" type="ORF">SAMN05216258_10836</name>
</gene>
<evidence type="ECO:0000256" key="1">
    <source>
        <dbReference type="SAM" id="MobiDB-lite"/>
    </source>
</evidence>
<feature type="compositionally biased region" description="Low complexity" evidence="1">
    <location>
        <begin position="53"/>
        <end position="67"/>
    </location>
</feature>
<reference evidence="2 3" key="1">
    <citation type="submission" date="2016-10" db="EMBL/GenBank/DDBJ databases">
        <authorList>
            <person name="de Groot N.N."/>
        </authorList>
    </citation>
    <scope>NUCLEOTIDE SEQUENCE [LARGE SCALE GENOMIC DNA]</scope>
    <source>
        <strain evidence="2 3">CGMCC 1.11030</strain>
    </source>
</reference>
<name>A0A1I3JKR3_9RHOB</name>
<evidence type="ECO:0000313" key="3">
    <source>
        <dbReference type="Proteomes" id="UP000199377"/>
    </source>
</evidence>
<dbReference type="EMBL" id="FOQH01000008">
    <property type="protein sequence ID" value="SFI60465.1"/>
    <property type="molecule type" value="Genomic_DNA"/>
</dbReference>
<sequence>MISDAPVKCLTEKGKTPLRQLIKNQRDGRSGPALAPSPWRALALAAAAALPPAPARAPGRARPPGLARARRAPGRAPGGAPARLLRMPLSPTPYGLPGSSAGRGRARTWGALFGVGGAA</sequence>
<feature type="region of interest" description="Disordered" evidence="1">
    <location>
        <begin position="53"/>
        <end position="105"/>
    </location>
</feature>
<dbReference type="Proteomes" id="UP000199377">
    <property type="component" value="Unassembled WGS sequence"/>
</dbReference>
<protein>
    <submittedName>
        <fullName evidence="2">Uncharacterized protein</fullName>
    </submittedName>
</protein>
<evidence type="ECO:0000313" key="2">
    <source>
        <dbReference type="EMBL" id="SFI60465.1"/>
    </source>
</evidence>